<dbReference type="Proteomes" id="UP001215712">
    <property type="component" value="Unassembled WGS sequence"/>
</dbReference>
<dbReference type="InterPro" id="IPR002794">
    <property type="entry name" value="DUF92_TMEM19"/>
</dbReference>
<evidence type="ECO:0000256" key="5">
    <source>
        <dbReference type="ARBA" id="ARBA00023136"/>
    </source>
</evidence>
<reference evidence="8" key="1">
    <citation type="journal article" date="2023" name="IMA Fungus">
        <title>Comparative genomic study of the Penicillium genus elucidates a diverse pangenome and 15 lateral gene transfer events.</title>
        <authorList>
            <person name="Petersen C."/>
            <person name="Sorensen T."/>
            <person name="Nielsen M.R."/>
            <person name="Sondergaard T.E."/>
            <person name="Sorensen J.L."/>
            <person name="Fitzpatrick D.A."/>
            <person name="Frisvad J.C."/>
            <person name="Nielsen K.L."/>
        </authorList>
    </citation>
    <scope>NUCLEOTIDE SEQUENCE</scope>
    <source>
        <strain evidence="8">IBT 17514</strain>
    </source>
</reference>
<protein>
    <submittedName>
        <fullName evidence="8">Uncharacterized protein</fullName>
    </submittedName>
</protein>
<dbReference type="EMBL" id="JAQJAN010000001">
    <property type="protein sequence ID" value="KAJ5740273.1"/>
    <property type="molecule type" value="Genomic_DNA"/>
</dbReference>
<comment type="subcellular location">
    <subcellularLocation>
        <location evidence="1">Membrane</location>
        <topology evidence="1">Multi-pass membrane protein</topology>
    </subcellularLocation>
</comment>
<dbReference type="AlphaFoldDB" id="A0AAD6HVR4"/>
<feature type="transmembrane region" description="Helical" evidence="7">
    <location>
        <begin position="35"/>
        <end position="55"/>
    </location>
</feature>
<accession>A0AAD6HVR4</accession>
<evidence type="ECO:0000313" key="9">
    <source>
        <dbReference type="Proteomes" id="UP001215712"/>
    </source>
</evidence>
<dbReference type="PANTHER" id="PTHR13353:SF5">
    <property type="entry name" value="TRANSMEMBRANE PROTEIN 19"/>
    <property type="match status" value="1"/>
</dbReference>
<reference evidence="8" key="2">
    <citation type="submission" date="2023-01" db="EMBL/GenBank/DDBJ databases">
        <authorList>
            <person name="Petersen C."/>
        </authorList>
    </citation>
    <scope>NUCLEOTIDE SEQUENCE</scope>
    <source>
        <strain evidence="8">IBT 17514</strain>
    </source>
</reference>
<evidence type="ECO:0000256" key="4">
    <source>
        <dbReference type="ARBA" id="ARBA00022989"/>
    </source>
</evidence>
<evidence type="ECO:0000256" key="7">
    <source>
        <dbReference type="SAM" id="Phobius"/>
    </source>
</evidence>
<name>A0AAD6HVR4_9EURO</name>
<feature type="compositionally biased region" description="Polar residues" evidence="6">
    <location>
        <begin position="290"/>
        <end position="299"/>
    </location>
</feature>
<comment type="similarity">
    <text evidence="2">Belongs to the TMEM19 family.</text>
</comment>
<feature type="compositionally biased region" description="Low complexity" evidence="6">
    <location>
        <begin position="261"/>
        <end position="272"/>
    </location>
</feature>
<dbReference type="PANTHER" id="PTHR13353">
    <property type="entry name" value="TRANSMEMBRANE PROTEIN 19"/>
    <property type="match status" value="1"/>
</dbReference>
<feature type="transmembrane region" description="Helical" evidence="7">
    <location>
        <begin position="176"/>
        <end position="199"/>
    </location>
</feature>
<keyword evidence="9" id="KW-1185">Reference proteome</keyword>
<feature type="transmembrane region" description="Helical" evidence="7">
    <location>
        <begin position="211"/>
        <end position="234"/>
    </location>
</feature>
<keyword evidence="4 7" id="KW-1133">Transmembrane helix</keyword>
<proteinExistence type="inferred from homology"/>
<feature type="region of interest" description="Disordered" evidence="6">
    <location>
        <begin position="250"/>
        <end position="313"/>
    </location>
</feature>
<keyword evidence="3 7" id="KW-0812">Transmembrane</keyword>
<evidence type="ECO:0000256" key="6">
    <source>
        <dbReference type="SAM" id="MobiDB-lite"/>
    </source>
</evidence>
<feature type="transmembrane region" description="Helical" evidence="7">
    <location>
        <begin position="328"/>
        <end position="346"/>
    </location>
</feature>
<dbReference type="GO" id="GO:0016020">
    <property type="term" value="C:membrane"/>
    <property type="evidence" value="ECO:0007669"/>
    <property type="project" value="UniProtKB-SubCell"/>
</dbReference>
<evidence type="ECO:0000256" key="2">
    <source>
        <dbReference type="ARBA" id="ARBA00009012"/>
    </source>
</evidence>
<comment type="caution">
    <text evidence="8">The sequence shown here is derived from an EMBL/GenBank/DDBJ whole genome shotgun (WGS) entry which is preliminary data.</text>
</comment>
<evidence type="ECO:0000313" key="8">
    <source>
        <dbReference type="EMBL" id="KAJ5740273.1"/>
    </source>
</evidence>
<feature type="compositionally biased region" description="Polar residues" evidence="6">
    <location>
        <begin position="250"/>
        <end position="260"/>
    </location>
</feature>
<dbReference type="Pfam" id="PF01940">
    <property type="entry name" value="DUF92"/>
    <property type="match status" value="1"/>
</dbReference>
<gene>
    <name evidence="8" type="ORF">N7493_000145</name>
</gene>
<evidence type="ECO:0000256" key="1">
    <source>
        <dbReference type="ARBA" id="ARBA00004141"/>
    </source>
</evidence>
<sequence length="348" mass="36461">MKPVYGLSLVALLVFYSWRRKSLTSLGLVTAGLTATVHALHPWNTPFVLLAVFYLGSQRATKAKHEVKARLTLSATGAEGGEGPRNHVQVLVNSIIATVLILAHTFVLSRDTSESCFAMGNTASDILMVGIVAHYCATAADTYSSELGILAKSKPRLITSLTLRQVPPGTNGGVTMAGLLAGLFGSFTVALGSVLSTPVCSERSSLQDRALWVITLSFWGLMGSVLDSVLGGLFQATVVDTRSGKVIEGSNGQTVLTQPGSSKSSTDSKQTSAGDSTGTDQLKGAGGVTQRGNHATGQSVDAPAGREGHQSRQMLSGRNWLNNNGVNLVQALVMTVGAMGIAQWFWGN</sequence>
<keyword evidence="5 7" id="KW-0472">Membrane</keyword>
<evidence type="ECO:0000256" key="3">
    <source>
        <dbReference type="ARBA" id="ARBA00022692"/>
    </source>
</evidence>
<organism evidence="8 9">
    <name type="scientific">Penicillium malachiteum</name>
    <dbReference type="NCBI Taxonomy" id="1324776"/>
    <lineage>
        <taxon>Eukaryota</taxon>
        <taxon>Fungi</taxon>
        <taxon>Dikarya</taxon>
        <taxon>Ascomycota</taxon>
        <taxon>Pezizomycotina</taxon>
        <taxon>Eurotiomycetes</taxon>
        <taxon>Eurotiomycetidae</taxon>
        <taxon>Eurotiales</taxon>
        <taxon>Aspergillaceae</taxon>
        <taxon>Penicillium</taxon>
    </lineage>
</organism>